<feature type="disulfide bond" description="Redox-active" evidence="11">
    <location>
        <begin position="13"/>
        <end position="18"/>
    </location>
</feature>
<dbReference type="Pfam" id="PF07992">
    <property type="entry name" value="Pyr_redox_2"/>
    <property type="match status" value="1"/>
</dbReference>
<comment type="cofactor">
    <cofactor evidence="10">
        <name>FAD</name>
        <dbReference type="ChEBI" id="CHEBI:57692"/>
    </cofactor>
    <text evidence="10">Binds 1 FAD per subunit.</text>
</comment>
<dbReference type="GO" id="GO:0006749">
    <property type="term" value="P:glutathione metabolic process"/>
    <property type="evidence" value="ECO:0007669"/>
    <property type="project" value="TreeGrafter"/>
</dbReference>
<evidence type="ECO:0000256" key="10">
    <source>
        <dbReference type="PIRSR" id="PIRSR000350-3"/>
    </source>
</evidence>
<evidence type="ECO:0000256" key="6">
    <source>
        <dbReference type="ARBA" id="ARBA00023002"/>
    </source>
</evidence>
<evidence type="ECO:0000256" key="9">
    <source>
        <dbReference type="PIRSR" id="PIRSR000350-2"/>
    </source>
</evidence>
<dbReference type="Pfam" id="PF02852">
    <property type="entry name" value="Pyr_redox_dim"/>
    <property type="match status" value="1"/>
</dbReference>
<dbReference type="AlphaFoldDB" id="A0A7S0H812"/>
<dbReference type="Gene3D" id="3.30.390.30">
    <property type="match status" value="1"/>
</dbReference>
<dbReference type="NCBIfam" id="NF004776">
    <property type="entry name" value="PRK06116.1"/>
    <property type="match status" value="1"/>
</dbReference>
<keyword evidence="7" id="KW-1015">Disulfide bond</keyword>
<dbReference type="Gene3D" id="3.50.50.60">
    <property type="entry name" value="FAD/NAD(P)-binding domain"/>
    <property type="match status" value="2"/>
</dbReference>
<keyword evidence="4 10" id="KW-0274">FAD</keyword>
<feature type="binding site" evidence="10">
    <location>
        <begin position="146"/>
        <end position="153"/>
    </location>
    <ligand>
        <name>NAD(+)</name>
        <dbReference type="ChEBI" id="CHEBI:57540"/>
    </ligand>
</feature>
<evidence type="ECO:0000256" key="12">
    <source>
        <dbReference type="RuleBase" id="RU003691"/>
    </source>
</evidence>
<protein>
    <recommendedName>
        <fullName evidence="16">Glutathione-disulfide reductase</fullName>
    </recommendedName>
</protein>
<dbReference type="InterPro" id="IPR004099">
    <property type="entry name" value="Pyr_nucl-diS_OxRdtase_dimer"/>
</dbReference>
<dbReference type="GO" id="GO:0050660">
    <property type="term" value="F:flavin adenine dinucleotide binding"/>
    <property type="evidence" value="ECO:0007669"/>
    <property type="project" value="InterPro"/>
</dbReference>
<proteinExistence type="inferred from homology"/>
<dbReference type="PRINTS" id="PR00411">
    <property type="entry name" value="PNDRDTASEI"/>
</dbReference>
<dbReference type="SUPFAM" id="SSF55424">
    <property type="entry name" value="FAD/NAD-linked reductases, dimerisation (C-terminal) domain"/>
    <property type="match status" value="1"/>
</dbReference>
<keyword evidence="6 12" id="KW-0560">Oxidoreductase</keyword>
<keyword evidence="10" id="KW-0547">Nucleotide-binding</keyword>
<feature type="binding site" evidence="10">
    <location>
        <position position="275"/>
    </location>
    <ligand>
        <name>FAD</name>
        <dbReference type="ChEBI" id="CHEBI:57692"/>
    </ligand>
</feature>
<dbReference type="PROSITE" id="PS00076">
    <property type="entry name" value="PYRIDINE_REDOX_1"/>
    <property type="match status" value="1"/>
</dbReference>
<dbReference type="EMBL" id="HBEM01029639">
    <property type="protein sequence ID" value="CAD8461251.1"/>
    <property type="molecule type" value="Transcribed_RNA"/>
</dbReference>
<name>A0A7S0H812_9EUKA</name>
<keyword evidence="5" id="KW-0521">NADP</keyword>
<dbReference type="InterPro" id="IPR012999">
    <property type="entry name" value="Pyr_OxRdtase_I_AS"/>
</dbReference>
<evidence type="ECO:0000256" key="11">
    <source>
        <dbReference type="PIRSR" id="PIRSR000350-4"/>
    </source>
</evidence>
<dbReference type="GO" id="GO:0045454">
    <property type="term" value="P:cell redox homeostasis"/>
    <property type="evidence" value="ECO:0007669"/>
    <property type="project" value="InterPro"/>
</dbReference>
<dbReference type="SUPFAM" id="SSF51905">
    <property type="entry name" value="FAD/NAD(P)-binding domain"/>
    <property type="match status" value="1"/>
</dbReference>
<evidence type="ECO:0008006" key="16">
    <source>
        <dbReference type="Google" id="ProtNLM"/>
    </source>
</evidence>
<dbReference type="PANTHER" id="PTHR42737">
    <property type="entry name" value="GLUTATHIONE REDUCTASE"/>
    <property type="match status" value="1"/>
</dbReference>
<evidence type="ECO:0000256" key="7">
    <source>
        <dbReference type="ARBA" id="ARBA00023157"/>
    </source>
</evidence>
<feature type="domain" description="Pyridine nucleotide-disulphide oxidoreductase dimerisation" evidence="13">
    <location>
        <begin position="310"/>
        <end position="418"/>
    </location>
</feature>
<evidence type="ECO:0000259" key="14">
    <source>
        <dbReference type="Pfam" id="PF07992"/>
    </source>
</evidence>
<dbReference type="PRINTS" id="PR00368">
    <property type="entry name" value="FADPNR"/>
</dbReference>
<organism evidence="15">
    <name type="scientific">Amorphochlora amoebiformis</name>
    <dbReference type="NCBI Taxonomy" id="1561963"/>
    <lineage>
        <taxon>Eukaryota</taxon>
        <taxon>Sar</taxon>
        <taxon>Rhizaria</taxon>
        <taxon>Cercozoa</taxon>
        <taxon>Chlorarachniophyceae</taxon>
        <taxon>Amorphochlora</taxon>
    </lineage>
</organism>
<gene>
    <name evidence="15" type="ORF">LAMO00422_LOCUS20209</name>
</gene>
<dbReference type="InterPro" id="IPR046952">
    <property type="entry name" value="GSHR/TRXR-like"/>
</dbReference>
<dbReference type="PANTHER" id="PTHR42737:SF2">
    <property type="entry name" value="GLUTATHIONE REDUCTASE"/>
    <property type="match status" value="1"/>
</dbReference>
<evidence type="ECO:0000256" key="5">
    <source>
        <dbReference type="ARBA" id="ARBA00022857"/>
    </source>
</evidence>
<dbReference type="GO" id="GO:0034599">
    <property type="term" value="P:cellular response to oxidative stress"/>
    <property type="evidence" value="ECO:0007669"/>
    <property type="project" value="TreeGrafter"/>
</dbReference>
<keyword evidence="3 12" id="KW-0285">Flavoprotein</keyword>
<evidence type="ECO:0000313" key="15">
    <source>
        <dbReference type="EMBL" id="CAD8461251.1"/>
    </source>
</evidence>
<dbReference type="InterPro" id="IPR023753">
    <property type="entry name" value="FAD/NAD-binding_dom"/>
</dbReference>
<feature type="binding site" evidence="10">
    <location>
        <position position="22"/>
    </location>
    <ligand>
        <name>FAD</name>
        <dbReference type="ChEBI" id="CHEBI:57692"/>
    </ligand>
</feature>
<evidence type="ECO:0000259" key="13">
    <source>
        <dbReference type="Pfam" id="PF02852"/>
    </source>
</evidence>
<keyword evidence="8 12" id="KW-0676">Redox-active center</keyword>
<dbReference type="FunFam" id="3.50.50.60:FF:000051">
    <property type="entry name" value="Glutathione reductase"/>
    <property type="match status" value="1"/>
</dbReference>
<feature type="domain" description="FAD/NAD(P)-binding" evidence="14">
    <location>
        <begin position="7"/>
        <end position="290"/>
    </location>
</feature>
<dbReference type="GO" id="GO:0005739">
    <property type="term" value="C:mitochondrion"/>
    <property type="evidence" value="ECO:0007669"/>
    <property type="project" value="TreeGrafter"/>
</dbReference>
<dbReference type="GO" id="GO:0004362">
    <property type="term" value="F:glutathione-disulfide reductase (NADPH) activity"/>
    <property type="evidence" value="ECO:0007669"/>
    <property type="project" value="TreeGrafter"/>
</dbReference>
<comment type="subunit">
    <text evidence="2">Homodimer.</text>
</comment>
<dbReference type="InterPro" id="IPR016156">
    <property type="entry name" value="FAD/NAD-linked_Rdtase_dimer_sf"/>
</dbReference>
<dbReference type="InterPro" id="IPR001100">
    <property type="entry name" value="Pyr_nuc-diS_OxRdtase"/>
</dbReference>
<reference evidence="15" key="1">
    <citation type="submission" date="2021-01" db="EMBL/GenBank/DDBJ databases">
        <authorList>
            <person name="Corre E."/>
            <person name="Pelletier E."/>
            <person name="Niang G."/>
            <person name="Scheremetjew M."/>
            <person name="Finn R."/>
            <person name="Kale V."/>
            <person name="Holt S."/>
            <person name="Cochrane G."/>
            <person name="Meng A."/>
            <person name="Brown T."/>
            <person name="Cohen L."/>
        </authorList>
    </citation>
    <scope>NUCLEOTIDE SEQUENCE</scope>
    <source>
        <strain evidence="15">CCMP2058</strain>
    </source>
</reference>
<evidence type="ECO:0000256" key="4">
    <source>
        <dbReference type="ARBA" id="ARBA00022827"/>
    </source>
</evidence>
<dbReference type="GO" id="GO:0005829">
    <property type="term" value="C:cytosol"/>
    <property type="evidence" value="ECO:0007669"/>
    <property type="project" value="TreeGrafter"/>
</dbReference>
<feature type="binding site" evidence="10">
    <location>
        <position position="234"/>
    </location>
    <ligand>
        <name>NAD(+)</name>
        <dbReference type="ChEBI" id="CHEBI:57540"/>
    </ligand>
</feature>
<dbReference type="PIRSF" id="PIRSF000350">
    <property type="entry name" value="Mercury_reductase_MerA"/>
    <property type="match status" value="1"/>
</dbReference>
<feature type="active site" description="Proton acceptor" evidence="9">
    <location>
        <position position="408"/>
    </location>
</feature>
<comment type="similarity">
    <text evidence="1 12">Belongs to the class-I pyridine nucleotide-disulfide oxidoreductase family.</text>
</comment>
<keyword evidence="10" id="KW-0520">NAD</keyword>
<sequence>MADDGAVGLGGTCVNVGCVPKKLMVYGSEFGRAAKEGKAFGWDTKQGEAVWSRLIKNKNKEISRLNKVYEDKVLVPAGVKVIKSRAQLIDAHTIQLDTKETCTADKILISVGGWPRQLKFPGSEHLITSNEVFFLKERPKRVVIIGVGYIGVEFAGIFEGYGSDVTLIMRGELILRAFDKDCRTFLQNEMVKSGIKMEKKTEISKIVKQSDGSFQVTLNNGKVLMADVVMAAAGRLPKTEGLGLEKAGVELDKRGFIKVNEWQQTNIPNIFSVGDCTPTLQLTPVALHEGHCFADTQFGGKVRRADREYVATAVFANPNLGTCGLTEDQALKEYGGIKVFTSKFLPLKNRVSGATDESFMKIIVATHSDKVVGMHMVGHGAGEIMQGFSTAMRMGMTKKQLDSTIGIHPTSAEEFVTMRTEKYEVKEPPTKKSKM</sequence>
<evidence type="ECO:0000256" key="8">
    <source>
        <dbReference type="ARBA" id="ARBA00023284"/>
    </source>
</evidence>
<accession>A0A7S0H812</accession>
<dbReference type="InterPro" id="IPR036188">
    <property type="entry name" value="FAD/NAD-bd_sf"/>
</dbReference>
<evidence type="ECO:0000256" key="1">
    <source>
        <dbReference type="ARBA" id="ARBA00007532"/>
    </source>
</evidence>
<evidence type="ECO:0000256" key="3">
    <source>
        <dbReference type="ARBA" id="ARBA00022630"/>
    </source>
</evidence>
<evidence type="ECO:0000256" key="2">
    <source>
        <dbReference type="ARBA" id="ARBA00011738"/>
    </source>
</evidence>